<name>A0AA86UWT8_9EUKA</name>
<organism evidence="6">
    <name type="scientific">Hexamita inflata</name>
    <dbReference type="NCBI Taxonomy" id="28002"/>
    <lineage>
        <taxon>Eukaryota</taxon>
        <taxon>Metamonada</taxon>
        <taxon>Diplomonadida</taxon>
        <taxon>Hexamitidae</taxon>
        <taxon>Hexamitinae</taxon>
        <taxon>Hexamita</taxon>
    </lineage>
</organism>
<dbReference type="InterPro" id="IPR011992">
    <property type="entry name" value="EF-hand-dom_pair"/>
</dbReference>
<evidence type="ECO:0000313" key="6">
    <source>
        <dbReference type="EMBL" id="CAI9975115.1"/>
    </source>
</evidence>
<evidence type="ECO:0000259" key="5">
    <source>
        <dbReference type="PROSITE" id="PS50222"/>
    </source>
</evidence>
<evidence type="ECO:0000313" key="8">
    <source>
        <dbReference type="Proteomes" id="UP001642409"/>
    </source>
</evidence>
<dbReference type="InterPro" id="IPR002048">
    <property type="entry name" value="EF_hand_dom"/>
</dbReference>
<feature type="binding site" evidence="4">
    <location>
        <position position="84"/>
    </location>
    <ligand>
        <name>Ca(2+)</name>
        <dbReference type="ChEBI" id="CHEBI:29108"/>
        <label>1</label>
    </ligand>
</feature>
<dbReference type="PROSITE" id="PS00018">
    <property type="entry name" value="EF_HAND_1"/>
    <property type="match status" value="2"/>
</dbReference>
<keyword evidence="3 4" id="KW-0106">Calcium</keyword>
<proteinExistence type="inferred from homology"/>
<dbReference type="PROSITE" id="PS50222">
    <property type="entry name" value="EF_HAND_2"/>
    <property type="match status" value="1"/>
</dbReference>
<evidence type="ECO:0000256" key="2">
    <source>
        <dbReference type="ARBA" id="ARBA00022723"/>
    </source>
</evidence>
<feature type="domain" description="EF-hand" evidence="5">
    <location>
        <begin position="31"/>
        <end position="66"/>
    </location>
</feature>
<feature type="binding site" evidence="4">
    <location>
        <position position="44"/>
    </location>
    <ligand>
        <name>Ca(2+)</name>
        <dbReference type="ChEBI" id="CHEBI:29108"/>
        <label>1</label>
    </ligand>
</feature>
<feature type="binding site" evidence="4">
    <location>
        <position position="82"/>
    </location>
    <ligand>
        <name>Ca(2+)</name>
        <dbReference type="ChEBI" id="CHEBI:29108"/>
        <label>1</label>
    </ligand>
</feature>
<dbReference type="CDD" id="cd00051">
    <property type="entry name" value="EFh"/>
    <property type="match status" value="1"/>
</dbReference>
<feature type="binding site" evidence="4">
    <location>
        <position position="91"/>
    </location>
    <ligand>
        <name>Ca(2+)</name>
        <dbReference type="ChEBI" id="CHEBI:29108"/>
        <label>2</label>
    </ligand>
</feature>
<keyword evidence="2 4" id="KW-0479">Metal-binding</keyword>
<dbReference type="Pfam" id="PF13499">
    <property type="entry name" value="EF-hand_7"/>
    <property type="match status" value="1"/>
</dbReference>
<reference evidence="6" key="1">
    <citation type="submission" date="2023-06" db="EMBL/GenBank/DDBJ databases">
        <authorList>
            <person name="Kurt Z."/>
        </authorList>
    </citation>
    <scope>NUCLEOTIDE SEQUENCE</scope>
</reference>
<accession>A0AA86UWT8</accession>
<comment type="caution">
    <text evidence="6">The sequence shown here is derived from an EMBL/GenBank/DDBJ whole genome shotgun (WGS) entry which is preliminary data.</text>
</comment>
<dbReference type="Gene3D" id="1.10.238.10">
    <property type="entry name" value="EF-hand"/>
    <property type="match status" value="2"/>
</dbReference>
<dbReference type="InterPro" id="IPR018247">
    <property type="entry name" value="EF_Hand_1_Ca_BS"/>
</dbReference>
<dbReference type="SUPFAM" id="SSF47473">
    <property type="entry name" value="EF-hand"/>
    <property type="match status" value="1"/>
</dbReference>
<feature type="binding site" evidence="4">
    <location>
        <position position="48"/>
    </location>
    <ligand>
        <name>Ca(2+)</name>
        <dbReference type="ChEBI" id="CHEBI:29108"/>
        <label>1</label>
    </ligand>
</feature>
<protein>
    <submittedName>
        <fullName evidence="6">EF hand domain-containing protein</fullName>
    </submittedName>
    <submittedName>
        <fullName evidence="7">EF_hand domain-containing protein</fullName>
    </submittedName>
</protein>
<dbReference type="EMBL" id="CATOUU010001162">
    <property type="protein sequence ID" value="CAI9975115.1"/>
    <property type="molecule type" value="Genomic_DNA"/>
</dbReference>
<reference evidence="7 8" key="2">
    <citation type="submission" date="2024-07" db="EMBL/GenBank/DDBJ databases">
        <authorList>
            <person name="Akdeniz Z."/>
        </authorList>
    </citation>
    <scope>NUCLEOTIDE SEQUENCE [LARGE SCALE GENOMIC DNA]</scope>
</reference>
<evidence type="ECO:0000313" key="7">
    <source>
        <dbReference type="EMBL" id="CAL6114962.1"/>
    </source>
</evidence>
<evidence type="ECO:0000256" key="3">
    <source>
        <dbReference type="ARBA" id="ARBA00022837"/>
    </source>
</evidence>
<dbReference type="EMBL" id="CAXDID020000845">
    <property type="protein sequence ID" value="CAL6114962.1"/>
    <property type="molecule type" value="Genomic_DNA"/>
</dbReference>
<feature type="binding site" evidence="4">
    <location>
        <position position="80"/>
    </location>
    <ligand>
        <name>Ca(2+)</name>
        <dbReference type="ChEBI" id="CHEBI:29108"/>
        <label>1</label>
    </ligand>
</feature>
<comment type="similarity">
    <text evidence="1">Belongs to the parvalbumin family.</text>
</comment>
<dbReference type="PANTHER" id="PTHR11653">
    <property type="entry name" value="PARVALBUMIN ALPHA"/>
    <property type="match status" value="1"/>
</dbReference>
<gene>
    <name evidence="6" type="ORF">HINF_LOCUS62760</name>
    <name evidence="7" type="ORF">HINF_LOCUS78413</name>
</gene>
<dbReference type="PANTHER" id="PTHR11653:SF10">
    <property type="entry name" value="EF-HAND DOMAIN-CONTAINING PROTEIN"/>
    <property type="match status" value="1"/>
</dbReference>
<sequence length="173" mass="19553">MGCTQTNVQVDQQMQLEAKQVKIDNNTFLVPDKQATMTAFRALDTNKSGKLDPNEILELFKTLGRPLEKEEFNKVLTLADQDIDACLDENEFYHLMYILSNSDFNDKEKIVFLMTDINCSGTIDSKELSLLLKKLEITATQEKIEELVTSIADNADGTLSYNMFMALLAKLAE</sequence>
<dbReference type="AlphaFoldDB" id="A0AA86UWT8"/>
<keyword evidence="8" id="KW-1185">Reference proteome</keyword>
<evidence type="ECO:0000256" key="1">
    <source>
        <dbReference type="ARBA" id="ARBA00009753"/>
    </source>
</evidence>
<dbReference type="SMART" id="SM00054">
    <property type="entry name" value="EFh"/>
    <property type="match status" value="3"/>
</dbReference>
<feature type="binding site" evidence="4">
    <location>
        <position position="55"/>
    </location>
    <ligand>
        <name>Ca(2+)</name>
        <dbReference type="ChEBI" id="CHEBI:29108"/>
        <label>1</label>
    </ligand>
</feature>
<dbReference type="GO" id="GO:0005509">
    <property type="term" value="F:calcium ion binding"/>
    <property type="evidence" value="ECO:0007669"/>
    <property type="project" value="InterPro"/>
</dbReference>
<dbReference type="Proteomes" id="UP001642409">
    <property type="component" value="Unassembled WGS sequence"/>
</dbReference>
<evidence type="ECO:0000256" key="4">
    <source>
        <dbReference type="PIRSR" id="PIRSR608080-1"/>
    </source>
</evidence>
<dbReference type="InterPro" id="IPR008080">
    <property type="entry name" value="Parvalbumin"/>
</dbReference>